<evidence type="ECO:0000256" key="7">
    <source>
        <dbReference type="ARBA" id="ARBA00049120"/>
    </source>
</evidence>
<dbReference type="Gene3D" id="3.40.50.150">
    <property type="entry name" value="Vaccinia Virus protein VP39"/>
    <property type="match status" value="1"/>
</dbReference>
<comment type="similarity">
    <text evidence="1">Belongs to the N(4)/N(6)-methyltransferase family. N(4) subfamily.</text>
</comment>
<protein>
    <recommendedName>
        <fullName evidence="8">Methyltransferase</fullName>
        <ecNumber evidence="8">2.1.1.-</ecNumber>
    </recommendedName>
</protein>
<keyword evidence="5" id="KW-0680">Restriction system</keyword>
<dbReference type="PRINTS" id="PR00508">
    <property type="entry name" value="S21N4MTFRASE"/>
</dbReference>
<keyword evidence="3 11" id="KW-0808">Transferase</keyword>
<keyword evidence="12" id="KW-1185">Reference proteome</keyword>
<dbReference type="Pfam" id="PF14338">
    <property type="entry name" value="Mrr_N"/>
    <property type="match status" value="1"/>
</dbReference>
<reference evidence="11 12" key="1">
    <citation type="submission" date="2016-06" db="EMBL/GenBank/DDBJ databases">
        <title>Complete genome sequences of Bordetella bronchialis and Bordetella flabilis.</title>
        <authorList>
            <person name="LiPuma J.J."/>
            <person name="Spilker T."/>
        </authorList>
    </citation>
    <scope>NUCLEOTIDE SEQUENCE [LARGE SCALE GENOMIC DNA]</scope>
    <source>
        <strain evidence="11 12">AU10664</strain>
        <plasmid evidence="11 12">unnamed1</plasmid>
    </source>
</reference>
<evidence type="ECO:0000256" key="5">
    <source>
        <dbReference type="ARBA" id="ARBA00022747"/>
    </source>
</evidence>
<dbReference type="GO" id="GO:0032259">
    <property type="term" value="P:methylation"/>
    <property type="evidence" value="ECO:0007669"/>
    <property type="project" value="UniProtKB-KW"/>
</dbReference>
<dbReference type="InterPro" id="IPR025745">
    <property type="entry name" value="Mrr-like_N_dom"/>
</dbReference>
<dbReference type="PROSITE" id="PS00093">
    <property type="entry name" value="N4_MTASE"/>
    <property type="match status" value="1"/>
</dbReference>
<dbReference type="EC" id="2.1.1.-" evidence="8"/>
<dbReference type="Pfam" id="PF01555">
    <property type="entry name" value="N6_N4_Mtase"/>
    <property type="match status" value="1"/>
</dbReference>
<dbReference type="GO" id="GO:0003677">
    <property type="term" value="F:DNA binding"/>
    <property type="evidence" value="ECO:0007669"/>
    <property type="project" value="UniProtKB-KW"/>
</dbReference>
<evidence type="ECO:0000256" key="3">
    <source>
        <dbReference type="ARBA" id="ARBA00022679"/>
    </source>
</evidence>
<evidence type="ECO:0000256" key="8">
    <source>
        <dbReference type="RuleBase" id="RU362026"/>
    </source>
</evidence>
<name>A0A193GLD5_9BORD</name>
<dbReference type="EMBL" id="CP016173">
    <property type="protein sequence ID" value="ANN80907.1"/>
    <property type="molecule type" value="Genomic_DNA"/>
</dbReference>
<comment type="catalytic activity">
    <reaction evidence="7">
        <text>a 2'-deoxycytidine in DNA + S-adenosyl-L-methionine = an N(4)-methyl-2'-deoxycytidine in DNA + S-adenosyl-L-homocysteine + H(+)</text>
        <dbReference type="Rhea" id="RHEA:16857"/>
        <dbReference type="Rhea" id="RHEA-COMP:11369"/>
        <dbReference type="Rhea" id="RHEA-COMP:13674"/>
        <dbReference type="ChEBI" id="CHEBI:15378"/>
        <dbReference type="ChEBI" id="CHEBI:57856"/>
        <dbReference type="ChEBI" id="CHEBI:59789"/>
        <dbReference type="ChEBI" id="CHEBI:85452"/>
        <dbReference type="ChEBI" id="CHEBI:137933"/>
        <dbReference type="EC" id="2.1.1.113"/>
    </reaction>
</comment>
<dbReference type="GO" id="GO:0009307">
    <property type="term" value="P:DNA restriction-modification system"/>
    <property type="evidence" value="ECO:0007669"/>
    <property type="project" value="UniProtKB-KW"/>
</dbReference>
<dbReference type="InterPro" id="IPR002941">
    <property type="entry name" value="DNA_methylase_N4/N6"/>
</dbReference>
<gene>
    <name evidence="11" type="ORF">BAU07_26480</name>
</gene>
<feature type="domain" description="Restriction system protein Mrr-like N-terminal" evidence="10">
    <location>
        <begin position="13"/>
        <end position="88"/>
    </location>
</feature>
<evidence type="ECO:0000256" key="2">
    <source>
        <dbReference type="ARBA" id="ARBA00022603"/>
    </source>
</evidence>
<evidence type="ECO:0000313" key="11">
    <source>
        <dbReference type="EMBL" id="ANN80907.1"/>
    </source>
</evidence>
<evidence type="ECO:0000313" key="12">
    <source>
        <dbReference type="Proteomes" id="UP000091926"/>
    </source>
</evidence>
<evidence type="ECO:0000256" key="1">
    <source>
        <dbReference type="ARBA" id="ARBA00010203"/>
    </source>
</evidence>
<dbReference type="Proteomes" id="UP000091926">
    <property type="component" value="Plasmid unnamed1"/>
</dbReference>
<evidence type="ECO:0000259" key="10">
    <source>
        <dbReference type="Pfam" id="PF14338"/>
    </source>
</evidence>
<dbReference type="GO" id="GO:0015667">
    <property type="term" value="F:site-specific DNA-methyltransferase (cytosine-N4-specific) activity"/>
    <property type="evidence" value="ECO:0007669"/>
    <property type="project" value="UniProtKB-EC"/>
</dbReference>
<sequence length="392" mass="43598">MNLFAAVAETYVQAGEPVSQERLYDAVARATGISSEAFEERRPVGQAQSPVSLLKRRVRWYQQTLKHAGVIEPAGQRGLWQLTGKGIDGSGLPLIADGAAILGFSTELGIAVISSCEHFFTKISEPIHLIVTSPPYPLAQPRAYGNVPESRYVDWLCKVLEPVVRNLVQGGSICLNVGNDVFMQRSPARSLYRERLILALHARLGLYKMDEIIWTSPKPPGPVAWASKKRVQLNTAYEPVYWLTNDPDRVLADNRRVLEPHSEQHSRFVRAGGIKAGAVHSDGAYRKRVGAYSRQTEGRIPKNVLEFARCADDRDAAYRRYCAEHGLATHGASMPVRLAQFLIEFLTERGQLVVDCLAGRCKVGLAAERLGRRWICVDRQAEYVLGSYGQFI</sequence>
<keyword evidence="4" id="KW-0949">S-adenosyl-L-methionine</keyword>
<evidence type="ECO:0000256" key="6">
    <source>
        <dbReference type="ARBA" id="ARBA00023125"/>
    </source>
</evidence>
<organism evidence="11 12">
    <name type="scientific">Bordetella flabilis</name>
    <dbReference type="NCBI Taxonomy" id="463014"/>
    <lineage>
        <taxon>Bacteria</taxon>
        <taxon>Pseudomonadati</taxon>
        <taxon>Pseudomonadota</taxon>
        <taxon>Betaproteobacteria</taxon>
        <taxon>Burkholderiales</taxon>
        <taxon>Alcaligenaceae</taxon>
        <taxon>Bordetella</taxon>
    </lineage>
</organism>
<dbReference type="InterPro" id="IPR017985">
    <property type="entry name" value="MeTrfase_CN4_CS"/>
</dbReference>
<dbReference type="SUPFAM" id="SSF53335">
    <property type="entry name" value="S-adenosyl-L-methionine-dependent methyltransferases"/>
    <property type="match status" value="1"/>
</dbReference>
<proteinExistence type="inferred from homology"/>
<dbReference type="GO" id="GO:0008170">
    <property type="term" value="F:N-methyltransferase activity"/>
    <property type="evidence" value="ECO:0007669"/>
    <property type="project" value="InterPro"/>
</dbReference>
<feature type="domain" description="DNA methylase N-4/N-6" evidence="9">
    <location>
        <begin position="127"/>
        <end position="384"/>
    </location>
</feature>
<evidence type="ECO:0000259" key="9">
    <source>
        <dbReference type="Pfam" id="PF01555"/>
    </source>
</evidence>
<accession>A0A193GLD5</accession>
<evidence type="ECO:0000256" key="4">
    <source>
        <dbReference type="ARBA" id="ARBA00022691"/>
    </source>
</evidence>
<dbReference type="InterPro" id="IPR001091">
    <property type="entry name" value="RM_Methyltransferase"/>
</dbReference>
<dbReference type="REBASE" id="154320">
    <property type="entry name" value="M.Bfl10664ORF26480P"/>
</dbReference>
<dbReference type="AlphaFoldDB" id="A0A193GLD5"/>
<geneLocation type="plasmid" evidence="11 12">
    <name>unnamed1</name>
</geneLocation>
<keyword evidence="11" id="KW-0614">Plasmid</keyword>
<keyword evidence="2 11" id="KW-0489">Methyltransferase</keyword>
<dbReference type="KEGG" id="bfz:BAU07_26480"/>
<dbReference type="InterPro" id="IPR029063">
    <property type="entry name" value="SAM-dependent_MTases_sf"/>
</dbReference>
<keyword evidence="6" id="KW-0238">DNA-binding</keyword>